<dbReference type="PRINTS" id="PR00778">
    <property type="entry name" value="HTHARSR"/>
</dbReference>
<dbReference type="InterPro" id="IPR018334">
    <property type="entry name" value="ArsR_HTH"/>
</dbReference>
<dbReference type="PROSITE" id="PS00846">
    <property type="entry name" value="HTH_ARSR_1"/>
    <property type="match status" value="1"/>
</dbReference>
<evidence type="ECO:0000313" key="5">
    <source>
        <dbReference type="EMBL" id="VAX03002.1"/>
    </source>
</evidence>
<dbReference type="NCBIfam" id="NF033788">
    <property type="entry name" value="HTH_metalloreg"/>
    <property type="match status" value="1"/>
</dbReference>
<feature type="domain" description="HTH arsR-type" evidence="4">
    <location>
        <begin position="54"/>
        <end position="148"/>
    </location>
</feature>
<gene>
    <name evidence="5" type="ORF">MNBD_GAMMA20-620</name>
</gene>
<dbReference type="Pfam" id="PF01022">
    <property type="entry name" value="HTH_5"/>
    <property type="match status" value="1"/>
</dbReference>
<dbReference type="InterPro" id="IPR011991">
    <property type="entry name" value="ArsR-like_HTH"/>
</dbReference>
<reference evidence="5" key="1">
    <citation type="submission" date="2018-06" db="EMBL/GenBank/DDBJ databases">
        <authorList>
            <person name="Zhirakovskaya E."/>
        </authorList>
    </citation>
    <scope>NUCLEOTIDE SEQUENCE</scope>
</reference>
<dbReference type="PANTHER" id="PTHR33154:SF18">
    <property type="entry name" value="ARSENICAL RESISTANCE OPERON REPRESSOR"/>
    <property type="match status" value="1"/>
</dbReference>
<evidence type="ECO:0000256" key="3">
    <source>
        <dbReference type="ARBA" id="ARBA00023163"/>
    </source>
</evidence>
<evidence type="ECO:0000256" key="1">
    <source>
        <dbReference type="ARBA" id="ARBA00023015"/>
    </source>
</evidence>
<dbReference type="CDD" id="cd00090">
    <property type="entry name" value="HTH_ARSR"/>
    <property type="match status" value="1"/>
</dbReference>
<protein>
    <submittedName>
        <fullName evidence="5">Cadmium efflux system accessory protein</fullName>
    </submittedName>
</protein>
<evidence type="ECO:0000256" key="2">
    <source>
        <dbReference type="ARBA" id="ARBA00023125"/>
    </source>
</evidence>
<dbReference type="PROSITE" id="PS50987">
    <property type="entry name" value="HTH_ARSR_2"/>
    <property type="match status" value="1"/>
</dbReference>
<organism evidence="5">
    <name type="scientific">hydrothermal vent metagenome</name>
    <dbReference type="NCBI Taxonomy" id="652676"/>
    <lineage>
        <taxon>unclassified sequences</taxon>
        <taxon>metagenomes</taxon>
        <taxon>ecological metagenomes</taxon>
    </lineage>
</organism>
<evidence type="ECO:0000259" key="4">
    <source>
        <dbReference type="PROSITE" id="PS50987"/>
    </source>
</evidence>
<keyword evidence="2" id="KW-0238">DNA-binding</keyword>
<dbReference type="GO" id="GO:0003700">
    <property type="term" value="F:DNA-binding transcription factor activity"/>
    <property type="evidence" value="ECO:0007669"/>
    <property type="project" value="InterPro"/>
</dbReference>
<dbReference type="SUPFAM" id="SSF46785">
    <property type="entry name" value="Winged helix' DNA-binding domain"/>
    <property type="match status" value="1"/>
</dbReference>
<dbReference type="Gene3D" id="1.10.10.10">
    <property type="entry name" value="Winged helix-like DNA-binding domain superfamily/Winged helix DNA-binding domain"/>
    <property type="match status" value="1"/>
</dbReference>
<dbReference type="EMBL" id="UOFU01000306">
    <property type="protein sequence ID" value="VAX03002.1"/>
    <property type="molecule type" value="Genomic_DNA"/>
</dbReference>
<sequence length="149" mass="16884">MLLLRITSRIIFANIEMNSIVMKKASPQINPSDACKIPCFDHDKVAAIKAMLSEQEERLPELAEFYKLLGNTTRLKILFALGKSELCVCDIAHVLELSTAATSHQLKSLRNQGWLRKRDDGKMVYYRLHSIDLLKALKGDLKMLEARLG</sequence>
<keyword evidence="3" id="KW-0804">Transcription</keyword>
<dbReference type="PANTHER" id="PTHR33154">
    <property type="entry name" value="TRANSCRIPTIONAL REGULATOR, ARSR FAMILY"/>
    <property type="match status" value="1"/>
</dbReference>
<dbReference type="AlphaFoldDB" id="A0A3B1AGW3"/>
<dbReference type="GO" id="GO:0003677">
    <property type="term" value="F:DNA binding"/>
    <property type="evidence" value="ECO:0007669"/>
    <property type="project" value="UniProtKB-KW"/>
</dbReference>
<dbReference type="InterPro" id="IPR036390">
    <property type="entry name" value="WH_DNA-bd_sf"/>
</dbReference>
<dbReference type="SMART" id="SM00418">
    <property type="entry name" value="HTH_ARSR"/>
    <property type="match status" value="1"/>
</dbReference>
<name>A0A3B1AGW3_9ZZZZ</name>
<dbReference type="InterPro" id="IPR051081">
    <property type="entry name" value="HTH_MetalResp_TranReg"/>
</dbReference>
<proteinExistence type="predicted"/>
<dbReference type="InterPro" id="IPR001845">
    <property type="entry name" value="HTH_ArsR_DNA-bd_dom"/>
</dbReference>
<dbReference type="InterPro" id="IPR036388">
    <property type="entry name" value="WH-like_DNA-bd_sf"/>
</dbReference>
<accession>A0A3B1AGW3</accession>
<keyword evidence="1" id="KW-0805">Transcription regulation</keyword>